<protein>
    <submittedName>
        <fullName evidence="3">DUF2892 domain-containing protein</fullName>
    </submittedName>
</protein>
<gene>
    <name evidence="3" type="ORF">ACHKAR_08530</name>
</gene>
<keyword evidence="1" id="KW-0472">Membrane</keyword>
<evidence type="ECO:0000313" key="3">
    <source>
        <dbReference type="EMBL" id="MFH6983480.1"/>
    </source>
</evidence>
<feature type="transmembrane region" description="Helical" evidence="1">
    <location>
        <begin position="12"/>
        <end position="28"/>
    </location>
</feature>
<dbReference type="RefSeq" id="WP_395417041.1">
    <property type="nucleotide sequence ID" value="NZ_JBIPKE010000015.1"/>
</dbReference>
<reference evidence="3 4" key="1">
    <citation type="journal article" date="2013" name="Int. J. Syst. Evol. Microbiol.">
        <title>Marinoscillum luteum sp. nov., isolated from marine sediment.</title>
        <authorList>
            <person name="Cha I.T."/>
            <person name="Park S.J."/>
            <person name="Kim S.J."/>
            <person name="Kim J.G."/>
            <person name="Jung M.Y."/>
            <person name="Shin K.S."/>
            <person name="Kwon K.K."/>
            <person name="Yang S.H."/>
            <person name="Seo Y.S."/>
            <person name="Rhee S.K."/>
        </authorList>
    </citation>
    <scope>NUCLEOTIDE SEQUENCE [LARGE SCALE GENOMIC DNA]</scope>
    <source>
        <strain evidence="3 4">KCTC 23939</strain>
    </source>
</reference>
<comment type="caution">
    <text evidence="3">The sequence shown here is derived from an EMBL/GenBank/DDBJ whole genome shotgun (WGS) entry which is preliminary data.</text>
</comment>
<feature type="transmembrane region" description="Helical" evidence="1">
    <location>
        <begin position="34"/>
        <end position="57"/>
    </location>
</feature>
<dbReference type="Pfam" id="PF11127">
    <property type="entry name" value="YgaP-like_TM"/>
    <property type="match status" value="1"/>
</dbReference>
<dbReference type="EMBL" id="JBIPKE010000015">
    <property type="protein sequence ID" value="MFH6983480.1"/>
    <property type="molecule type" value="Genomic_DNA"/>
</dbReference>
<accession>A0ABW7N8Y3</accession>
<evidence type="ECO:0000313" key="4">
    <source>
        <dbReference type="Proteomes" id="UP001610063"/>
    </source>
</evidence>
<organism evidence="3 4">
    <name type="scientific">Marinoscillum luteum</name>
    <dbReference type="NCBI Taxonomy" id="861051"/>
    <lineage>
        <taxon>Bacteria</taxon>
        <taxon>Pseudomonadati</taxon>
        <taxon>Bacteroidota</taxon>
        <taxon>Cytophagia</taxon>
        <taxon>Cytophagales</taxon>
        <taxon>Reichenbachiellaceae</taxon>
        <taxon>Marinoscillum</taxon>
    </lineage>
</organism>
<proteinExistence type="predicted"/>
<dbReference type="InterPro" id="IPR021309">
    <property type="entry name" value="YgaP-like_TM"/>
</dbReference>
<feature type="domain" description="Inner membrane protein YgaP-like transmembrane" evidence="2">
    <location>
        <begin position="1"/>
        <end position="66"/>
    </location>
</feature>
<keyword evidence="4" id="KW-1185">Reference proteome</keyword>
<sequence length="77" mass="8655">MKKNMGTTDRNIRILLAVSVAVLYYLNVMTGPLALVLILIIGILLATSFFSFCPLYLPFGYSTRKKPEKTKHEVHPS</sequence>
<evidence type="ECO:0000256" key="1">
    <source>
        <dbReference type="SAM" id="Phobius"/>
    </source>
</evidence>
<evidence type="ECO:0000259" key="2">
    <source>
        <dbReference type="Pfam" id="PF11127"/>
    </source>
</evidence>
<dbReference type="Proteomes" id="UP001610063">
    <property type="component" value="Unassembled WGS sequence"/>
</dbReference>
<name>A0ABW7N8Y3_9BACT</name>
<keyword evidence="1" id="KW-0812">Transmembrane</keyword>
<keyword evidence="1" id="KW-1133">Transmembrane helix</keyword>